<reference evidence="3" key="2">
    <citation type="submission" date="2019-10" db="EMBL/GenBank/DDBJ databases">
        <title>A de novo genome assembly of a pear dwarfing rootstock.</title>
        <authorList>
            <person name="Wang F."/>
            <person name="Wang J."/>
            <person name="Li S."/>
            <person name="Zhang Y."/>
            <person name="Fang M."/>
            <person name="Ma L."/>
            <person name="Zhao Y."/>
            <person name="Jiang S."/>
        </authorList>
    </citation>
    <scope>NUCLEOTIDE SEQUENCE [LARGE SCALE GENOMIC DNA]</scope>
</reference>
<protein>
    <submittedName>
        <fullName evidence="2">Uncharacterized protein</fullName>
    </submittedName>
</protein>
<evidence type="ECO:0000313" key="2">
    <source>
        <dbReference type="EMBL" id="KAB2597368.1"/>
    </source>
</evidence>
<proteinExistence type="predicted"/>
<sequence length="146" mass="16932">MAATSSVHPAPHINFDTFYEPPMIKWLIAPKRERVHGRDAITYLCANHPIQNPEWVDAKDARLPSYQKSAKDTSKTKKKNRKRPEYPSTINGRECGKSTLERELRALSEALWSKHLLSLHRNKCFWCSDIKFLSLNHLFYTSAIHT</sequence>
<gene>
    <name evidence="2" type="ORF">D8674_000288</name>
</gene>
<reference evidence="2 3" key="3">
    <citation type="submission" date="2019-11" db="EMBL/GenBank/DDBJ databases">
        <title>A de novo genome assembly of a pear dwarfing rootstock.</title>
        <authorList>
            <person name="Wang F."/>
            <person name="Wang J."/>
            <person name="Li S."/>
            <person name="Zhang Y."/>
            <person name="Fang M."/>
            <person name="Ma L."/>
            <person name="Zhao Y."/>
            <person name="Jiang S."/>
        </authorList>
    </citation>
    <scope>NUCLEOTIDE SEQUENCE [LARGE SCALE GENOMIC DNA]</scope>
    <source>
        <strain evidence="2">S2</strain>
        <tissue evidence="2">Leaf</tissue>
    </source>
</reference>
<evidence type="ECO:0000256" key="1">
    <source>
        <dbReference type="SAM" id="MobiDB-lite"/>
    </source>
</evidence>
<keyword evidence="3" id="KW-1185">Reference proteome</keyword>
<accession>A0A5N5F2P9</accession>
<dbReference type="AlphaFoldDB" id="A0A5N5F2P9"/>
<comment type="caution">
    <text evidence="2">The sequence shown here is derived from an EMBL/GenBank/DDBJ whole genome shotgun (WGS) entry which is preliminary data.</text>
</comment>
<organism evidence="2 3">
    <name type="scientific">Pyrus ussuriensis x Pyrus communis</name>
    <dbReference type="NCBI Taxonomy" id="2448454"/>
    <lineage>
        <taxon>Eukaryota</taxon>
        <taxon>Viridiplantae</taxon>
        <taxon>Streptophyta</taxon>
        <taxon>Embryophyta</taxon>
        <taxon>Tracheophyta</taxon>
        <taxon>Spermatophyta</taxon>
        <taxon>Magnoliopsida</taxon>
        <taxon>eudicotyledons</taxon>
        <taxon>Gunneridae</taxon>
        <taxon>Pentapetalae</taxon>
        <taxon>rosids</taxon>
        <taxon>fabids</taxon>
        <taxon>Rosales</taxon>
        <taxon>Rosaceae</taxon>
        <taxon>Amygdaloideae</taxon>
        <taxon>Maleae</taxon>
        <taxon>Pyrus</taxon>
    </lineage>
</organism>
<feature type="region of interest" description="Disordered" evidence="1">
    <location>
        <begin position="59"/>
        <end position="92"/>
    </location>
</feature>
<dbReference type="Proteomes" id="UP000327157">
    <property type="component" value="Chromosome 1"/>
</dbReference>
<reference evidence="2 3" key="1">
    <citation type="submission" date="2019-09" db="EMBL/GenBank/DDBJ databases">
        <authorList>
            <person name="Ou C."/>
        </authorList>
    </citation>
    <scope>NUCLEOTIDE SEQUENCE [LARGE SCALE GENOMIC DNA]</scope>
    <source>
        <strain evidence="2">S2</strain>
        <tissue evidence="2">Leaf</tissue>
    </source>
</reference>
<evidence type="ECO:0000313" key="3">
    <source>
        <dbReference type="Proteomes" id="UP000327157"/>
    </source>
</evidence>
<dbReference type="EMBL" id="SMOL01000768">
    <property type="protein sequence ID" value="KAB2597368.1"/>
    <property type="molecule type" value="Genomic_DNA"/>
</dbReference>
<name>A0A5N5F2P9_9ROSA</name>